<feature type="region of interest" description="Disordered" evidence="1">
    <location>
        <begin position="1"/>
        <end position="34"/>
    </location>
</feature>
<comment type="caution">
    <text evidence="2">The sequence shown here is derived from an EMBL/GenBank/DDBJ whole genome shotgun (WGS) entry which is preliminary data.</text>
</comment>
<dbReference type="InterPro" id="IPR002328">
    <property type="entry name" value="ADH_Zn_CS"/>
</dbReference>
<organism evidence="2 3">
    <name type="scientific">Oculimacula yallundae</name>
    <dbReference type="NCBI Taxonomy" id="86028"/>
    <lineage>
        <taxon>Eukaryota</taxon>
        <taxon>Fungi</taxon>
        <taxon>Dikarya</taxon>
        <taxon>Ascomycota</taxon>
        <taxon>Pezizomycotina</taxon>
        <taxon>Leotiomycetes</taxon>
        <taxon>Helotiales</taxon>
        <taxon>Ploettnerulaceae</taxon>
        <taxon>Oculimacula</taxon>
    </lineage>
</organism>
<proteinExistence type="predicted"/>
<keyword evidence="3" id="KW-1185">Reference proteome</keyword>
<accession>A0ABR4C8A9</accession>
<name>A0ABR4C8A9_9HELO</name>
<evidence type="ECO:0000313" key="3">
    <source>
        <dbReference type="Proteomes" id="UP001595075"/>
    </source>
</evidence>
<dbReference type="EMBL" id="JAZHXI010000012">
    <property type="protein sequence ID" value="KAL2065766.1"/>
    <property type="molecule type" value="Genomic_DNA"/>
</dbReference>
<evidence type="ECO:0000256" key="1">
    <source>
        <dbReference type="SAM" id="MobiDB-lite"/>
    </source>
</evidence>
<gene>
    <name evidence="2" type="ORF">VTL71DRAFT_3436</name>
</gene>
<protein>
    <submittedName>
        <fullName evidence="2">Uncharacterized protein</fullName>
    </submittedName>
</protein>
<feature type="compositionally biased region" description="Basic residues" evidence="1">
    <location>
        <begin position="1"/>
        <end position="15"/>
    </location>
</feature>
<reference evidence="2 3" key="1">
    <citation type="journal article" date="2024" name="Commun. Biol.">
        <title>Comparative genomic analysis of thermophilic fungi reveals convergent evolutionary adaptations and gene losses.</title>
        <authorList>
            <person name="Steindorff A.S."/>
            <person name="Aguilar-Pontes M.V."/>
            <person name="Robinson A.J."/>
            <person name="Andreopoulos B."/>
            <person name="LaButti K."/>
            <person name="Kuo A."/>
            <person name="Mondo S."/>
            <person name="Riley R."/>
            <person name="Otillar R."/>
            <person name="Haridas S."/>
            <person name="Lipzen A."/>
            <person name="Grimwood J."/>
            <person name="Schmutz J."/>
            <person name="Clum A."/>
            <person name="Reid I.D."/>
            <person name="Moisan M.C."/>
            <person name="Butler G."/>
            <person name="Nguyen T.T.M."/>
            <person name="Dewar K."/>
            <person name="Conant G."/>
            <person name="Drula E."/>
            <person name="Henrissat B."/>
            <person name="Hansel C."/>
            <person name="Singer S."/>
            <person name="Hutchinson M.I."/>
            <person name="de Vries R.P."/>
            <person name="Natvig D.O."/>
            <person name="Powell A.J."/>
            <person name="Tsang A."/>
            <person name="Grigoriev I.V."/>
        </authorList>
    </citation>
    <scope>NUCLEOTIDE SEQUENCE [LARGE SCALE GENOMIC DNA]</scope>
    <source>
        <strain evidence="2 3">CBS 494.80</strain>
    </source>
</reference>
<evidence type="ECO:0000313" key="2">
    <source>
        <dbReference type="EMBL" id="KAL2065766.1"/>
    </source>
</evidence>
<dbReference type="Proteomes" id="UP001595075">
    <property type="component" value="Unassembled WGS sequence"/>
</dbReference>
<dbReference type="PROSITE" id="PS00059">
    <property type="entry name" value="ADH_ZINC"/>
    <property type="match status" value="1"/>
</dbReference>
<sequence length="317" mass="36714">MGKVSQRKKQLRAQRKQKDQRQSQIHPASIPTIAHPDNPKTLTLLTIPLEIRFKIFSIIAHGPHTITIAPNFHIYSPLTGLIHSHPQLEEEIVQWRNAFDRPAIHPVFGDFDPAFTSFKITFRSNEQKITRVYEPEVAREKILTLELWKRSMDMMGTDKQFEVNRAIRYLTRRLWKWKPEMGMVSSTRECREMQEKMRFLLFDERRTVSVLNAPRNYEEPFAVKPTPDLKPKPVYRKTFETGHELSGYYRSLGANVGSEDDIRSLERVRASWVGVSRKETVAGRCSEESSRILLDGASSTPCSCRGCMIQRQGEGTR</sequence>